<dbReference type="EMBL" id="JAZIBG010000008">
    <property type="protein sequence ID" value="MEF7612622.1"/>
    <property type="molecule type" value="Genomic_DNA"/>
</dbReference>
<keyword evidence="6" id="KW-0106">Calcium</keyword>
<dbReference type="GO" id="GO:0046872">
    <property type="term" value="F:metal ion binding"/>
    <property type="evidence" value="ECO:0007669"/>
    <property type="project" value="UniProtKB-KW"/>
</dbReference>
<evidence type="ECO:0000256" key="5">
    <source>
        <dbReference type="ARBA" id="ARBA00022801"/>
    </source>
</evidence>
<dbReference type="SUPFAM" id="SSF53474">
    <property type="entry name" value="alpha/beta-Hydrolases"/>
    <property type="match status" value="2"/>
</dbReference>
<dbReference type="Pfam" id="PF07519">
    <property type="entry name" value="Tannase"/>
    <property type="match status" value="1"/>
</dbReference>
<dbReference type="Gene3D" id="3.40.50.1820">
    <property type="entry name" value="alpha/beta hydrolase"/>
    <property type="match status" value="1"/>
</dbReference>
<keyword evidence="7" id="KW-1015">Disulfide bond</keyword>
<keyword evidence="2" id="KW-0719">Serine esterase</keyword>
<feature type="chain" id="PRO_5043342533" evidence="8">
    <location>
        <begin position="19"/>
        <end position="581"/>
    </location>
</feature>
<dbReference type="PANTHER" id="PTHR33938">
    <property type="entry name" value="FERULOYL ESTERASE B-RELATED"/>
    <property type="match status" value="1"/>
</dbReference>
<keyword evidence="4 8" id="KW-0732">Signal</keyword>
<feature type="signal peptide" evidence="8">
    <location>
        <begin position="1"/>
        <end position="18"/>
    </location>
</feature>
<dbReference type="GO" id="GO:0052689">
    <property type="term" value="F:carboxylic ester hydrolase activity"/>
    <property type="evidence" value="ECO:0007669"/>
    <property type="project" value="UniProtKB-KW"/>
</dbReference>
<dbReference type="AlphaFoldDB" id="A0AAW9Q7I1"/>
<reference evidence="9 10" key="1">
    <citation type="submission" date="2024-02" db="EMBL/GenBank/DDBJ databases">
        <title>Genome sequence of Aquincola sp. MAHUQ-54.</title>
        <authorList>
            <person name="Huq M.A."/>
        </authorList>
    </citation>
    <scope>NUCLEOTIDE SEQUENCE [LARGE SCALE GENOMIC DNA]</scope>
    <source>
        <strain evidence="9 10">MAHUQ-54</strain>
    </source>
</reference>
<dbReference type="InterPro" id="IPR011118">
    <property type="entry name" value="Tannase/feruloyl_esterase"/>
</dbReference>
<name>A0AAW9Q7I1_9BURK</name>
<accession>A0AAW9Q7I1</accession>
<dbReference type="InterPro" id="IPR029058">
    <property type="entry name" value="AB_hydrolase_fold"/>
</dbReference>
<keyword evidence="3" id="KW-0479">Metal-binding</keyword>
<evidence type="ECO:0000256" key="6">
    <source>
        <dbReference type="ARBA" id="ARBA00022837"/>
    </source>
</evidence>
<comment type="caution">
    <text evidence="9">The sequence shown here is derived from an EMBL/GenBank/DDBJ whole genome shotgun (WGS) entry which is preliminary data.</text>
</comment>
<evidence type="ECO:0000313" key="9">
    <source>
        <dbReference type="EMBL" id="MEF7612622.1"/>
    </source>
</evidence>
<keyword evidence="10" id="KW-1185">Reference proteome</keyword>
<organism evidence="9 10">
    <name type="scientific">Aquincola agrisoli</name>
    <dbReference type="NCBI Taxonomy" id="3119538"/>
    <lineage>
        <taxon>Bacteria</taxon>
        <taxon>Pseudomonadati</taxon>
        <taxon>Pseudomonadota</taxon>
        <taxon>Betaproteobacteria</taxon>
        <taxon>Burkholderiales</taxon>
        <taxon>Sphaerotilaceae</taxon>
        <taxon>Aquincola</taxon>
    </lineage>
</organism>
<dbReference type="PANTHER" id="PTHR33938:SF15">
    <property type="entry name" value="FERULOYL ESTERASE B-RELATED"/>
    <property type="match status" value="1"/>
</dbReference>
<dbReference type="RefSeq" id="WP_332287517.1">
    <property type="nucleotide sequence ID" value="NZ_JAZIBG010000008.1"/>
</dbReference>
<evidence type="ECO:0000256" key="4">
    <source>
        <dbReference type="ARBA" id="ARBA00022729"/>
    </source>
</evidence>
<evidence type="ECO:0000256" key="2">
    <source>
        <dbReference type="ARBA" id="ARBA00022487"/>
    </source>
</evidence>
<protein>
    <submittedName>
        <fullName evidence="9">Tannase/feruloyl esterase family alpha/beta hydrolase</fullName>
    </submittedName>
</protein>
<evidence type="ECO:0000256" key="3">
    <source>
        <dbReference type="ARBA" id="ARBA00022723"/>
    </source>
</evidence>
<evidence type="ECO:0000313" key="10">
    <source>
        <dbReference type="Proteomes" id="UP001336250"/>
    </source>
</evidence>
<evidence type="ECO:0000256" key="7">
    <source>
        <dbReference type="ARBA" id="ARBA00023157"/>
    </source>
</evidence>
<comment type="similarity">
    <text evidence="1">Belongs to the tannase family.</text>
</comment>
<gene>
    <name evidence="9" type="ORF">V4F39_01785</name>
</gene>
<proteinExistence type="inferred from homology"/>
<evidence type="ECO:0000256" key="8">
    <source>
        <dbReference type="SAM" id="SignalP"/>
    </source>
</evidence>
<keyword evidence="5 9" id="KW-0378">Hydrolase</keyword>
<evidence type="ECO:0000256" key="1">
    <source>
        <dbReference type="ARBA" id="ARBA00006249"/>
    </source>
</evidence>
<dbReference type="Proteomes" id="UP001336250">
    <property type="component" value="Unassembled WGS sequence"/>
</dbReference>
<sequence length="581" mass="60998">MWTSAGSRLALFVLPATLALLGAGCSGSDEDPDAAFVDTSALPLKTPSSSCASLTGQGIDAASIGLPTTGATITAATVVAAAPETVGATSVTRALPEYCRILGSIRPVDPAAPPINFQLNVPTQWNQKAIQVGGGGLNGSIPSNLAAIGASGSPISGAYPPNAPYPLLSGYAMFGSDSGHQDPSTTATWALNQEAWVNFGHAALKKTHDTAFAIIERLYGSRPRVSYFMGQSQGGREAMEVAQRYPEDYDGVVATAPLIGYSAHVIHKTLLATVQTGSGWIPPAKQAAIGAEVLRQCDGLDGLTDGVINHYLGCGALFDPQRAAQPYAAIRCDGGADTGNTCVSDAQIATLNQMHAPTRFGFELANGWSEFPGYGVGREAQGGWLNITPQPTPSVQPALGQPGATVSYGILKDPAFNLVNFSIAAFREQIVASSAIIDSLNTDLSRFFARGGKLIVKVQGSDYASHPNTVMRWYDRVVARSGQPTVDRYIRFYVLPNGDHGGTVQSLPAGTAEPQYIDLIGMSTDWVEKNVVPPDAPVVSTMERLPPFTVGATRPMCRYPAYPRYVAGDPKQAASYSCTTP</sequence>